<dbReference type="AlphaFoldDB" id="A0A6N2V0H4"/>
<proteinExistence type="predicted"/>
<evidence type="ECO:0000313" key="3">
    <source>
        <dbReference type="EMBL" id="VYT22953.1"/>
    </source>
</evidence>
<feature type="domain" description="Helicase/UvrB N-terminal" evidence="2">
    <location>
        <begin position="5"/>
        <end position="145"/>
    </location>
</feature>
<feature type="domain" description="Helicase C-terminal" evidence="1">
    <location>
        <begin position="233"/>
        <end position="340"/>
    </location>
</feature>
<sequence>MDSQIELYPHNQTAYDKLCKMLEVSDRACVVQPTGTGKFVIIAKLVQDNPKMRFLLLGTNEYMFADQMANLADFAPGFTPENLQFMTYAAAMVAARNEVAAPKCDVIIADEFHHCGAPEWGKGVQYVIESNPEAKVIGFTATPIRYSDNGRNMADEMFEGNVASSMELEEAWLRGILPIPKYIIALYDAPKELGELKVSIDKVHEKKKHSKFVKKYEELRRSLQDADGIDRIIAKHLKKRDGKVIVFCPREAKLNEFMLLSHKWFGEVNDEIHVYKTTSKDPYASLSFKNFKADDSSALKVLYCINQLNEAVHVKGIDAIVMVRPTKSPVIFHQQLGRALSSGGNQAPVVFDLCNNFGLLGGISVTRERMRRAYKSLTDKKVNPLYTPRDFKVIDAVKDSRSLAKELQQALHPQVDADERISILEQAVAVGAVETDERGYTYTSHGNDFKNIKESLRRLWREGKLTKEQEQRLVNLGFKMIPMTKRSVVCYETGELFESVADAARAIGVHKRAISISIENHTASGGYHWYYETDERPTPDSFKRVKDRKAVVCVETGEVFDSTGVAAYEMGLTISGVSRSARSGQATKGFHFHYIDDSSMSIRPSRTIPVICVETGKKYDSITDAAIDIGQKKPSNIIVALKSGGRAGGYHWRFADVEKPVPPFKKERWRAVMCCETGEIFRSACAAARSMGFSASAVWSALKRGGTSGGYHWKYVDSGDADETTA</sequence>
<name>A0A6N2V0H4_9FIRM</name>
<dbReference type="SUPFAM" id="SSF52540">
    <property type="entry name" value="P-loop containing nucleoside triphosphate hydrolases"/>
    <property type="match status" value="1"/>
</dbReference>
<dbReference type="InterPro" id="IPR001650">
    <property type="entry name" value="Helicase_C-like"/>
</dbReference>
<dbReference type="InterPro" id="IPR006935">
    <property type="entry name" value="Helicase/UvrB_N"/>
</dbReference>
<dbReference type="GO" id="GO:0005829">
    <property type="term" value="C:cytosol"/>
    <property type="evidence" value="ECO:0007669"/>
    <property type="project" value="TreeGrafter"/>
</dbReference>
<accession>A0A6N2V0H4</accession>
<dbReference type="Pfam" id="PF00271">
    <property type="entry name" value="Helicase_C"/>
    <property type="match status" value="1"/>
</dbReference>
<dbReference type="EMBL" id="CACRTG010000021">
    <property type="protein sequence ID" value="VYT22953.1"/>
    <property type="molecule type" value="Genomic_DNA"/>
</dbReference>
<dbReference type="GO" id="GO:0016787">
    <property type="term" value="F:hydrolase activity"/>
    <property type="evidence" value="ECO:0007669"/>
    <property type="project" value="InterPro"/>
</dbReference>
<dbReference type="PANTHER" id="PTHR47396">
    <property type="entry name" value="TYPE I RESTRICTION ENZYME ECOKI R PROTEIN"/>
    <property type="match status" value="1"/>
</dbReference>
<dbReference type="PANTHER" id="PTHR47396:SF1">
    <property type="entry name" value="ATP-DEPENDENT HELICASE IRC3-RELATED"/>
    <property type="match status" value="1"/>
</dbReference>
<dbReference type="GO" id="GO:0003677">
    <property type="term" value="F:DNA binding"/>
    <property type="evidence" value="ECO:0007669"/>
    <property type="project" value="InterPro"/>
</dbReference>
<gene>
    <name evidence="3" type="ORF">CNLFYP112_02371</name>
</gene>
<evidence type="ECO:0000259" key="1">
    <source>
        <dbReference type="Pfam" id="PF00271"/>
    </source>
</evidence>
<dbReference type="InterPro" id="IPR027417">
    <property type="entry name" value="P-loop_NTPase"/>
</dbReference>
<dbReference type="InterPro" id="IPR050742">
    <property type="entry name" value="Helicase_Restrict-Modif_Enz"/>
</dbReference>
<reference evidence="3" key="1">
    <citation type="submission" date="2019-11" db="EMBL/GenBank/DDBJ databases">
        <authorList>
            <person name="Feng L."/>
        </authorList>
    </citation>
    <scope>NUCLEOTIDE SEQUENCE</scope>
    <source>
        <strain evidence="3">CnexileLFYP112</strain>
    </source>
</reference>
<evidence type="ECO:0000259" key="2">
    <source>
        <dbReference type="Pfam" id="PF04851"/>
    </source>
</evidence>
<organism evidence="3">
    <name type="scientific">[Clostridium] nexile</name>
    <dbReference type="NCBI Taxonomy" id="29361"/>
    <lineage>
        <taxon>Bacteria</taxon>
        <taxon>Bacillati</taxon>
        <taxon>Bacillota</taxon>
        <taxon>Clostridia</taxon>
        <taxon>Lachnospirales</taxon>
        <taxon>Lachnospiraceae</taxon>
        <taxon>Tyzzerella</taxon>
    </lineage>
</organism>
<dbReference type="Pfam" id="PF04851">
    <property type="entry name" value="ResIII"/>
    <property type="match status" value="1"/>
</dbReference>
<dbReference type="Gene3D" id="3.40.50.300">
    <property type="entry name" value="P-loop containing nucleotide triphosphate hydrolases"/>
    <property type="match status" value="2"/>
</dbReference>
<protein>
    <submittedName>
        <fullName evidence="3">Type III restriction enzyme, res subunit</fullName>
    </submittedName>
</protein>
<dbReference type="GO" id="GO:0005524">
    <property type="term" value="F:ATP binding"/>
    <property type="evidence" value="ECO:0007669"/>
    <property type="project" value="InterPro"/>
</dbReference>